<dbReference type="AlphaFoldDB" id="A0AAD7A996"/>
<dbReference type="PANTHER" id="PTHR47966:SF75">
    <property type="entry name" value="ENDOPEPTIDASE (CTSD), PUTATIVE (AFU_ORTHOLOGUE AFUA_4G07040)-RELATED"/>
    <property type="match status" value="1"/>
</dbReference>
<keyword evidence="5" id="KW-0378">Hydrolase</keyword>
<keyword evidence="6" id="KW-0732">Signal</keyword>
<comment type="similarity">
    <text evidence="1 5">Belongs to the peptidase A1 family.</text>
</comment>
<keyword evidence="4" id="KW-1015">Disulfide bond</keyword>
<dbReference type="Proteomes" id="UP001218218">
    <property type="component" value="Unassembled WGS sequence"/>
</dbReference>
<keyword evidence="5 8" id="KW-0645">Protease</keyword>
<evidence type="ECO:0000313" key="9">
    <source>
        <dbReference type="Proteomes" id="UP001218218"/>
    </source>
</evidence>
<evidence type="ECO:0000259" key="7">
    <source>
        <dbReference type="PROSITE" id="PS51767"/>
    </source>
</evidence>
<dbReference type="Gene3D" id="2.40.70.10">
    <property type="entry name" value="Acid Proteases"/>
    <property type="match status" value="2"/>
</dbReference>
<evidence type="ECO:0000313" key="8">
    <source>
        <dbReference type="EMBL" id="KAJ7352443.1"/>
    </source>
</evidence>
<feature type="disulfide bond" evidence="4">
    <location>
        <begin position="385"/>
        <end position="419"/>
    </location>
</feature>
<name>A0AAD7A996_9AGAR</name>
<dbReference type="SUPFAM" id="SSF50630">
    <property type="entry name" value="Acid proteases"/>
    <property type="match status" value="1"/>
</dbReference>
<dbReference type="EMBL" id="JARIHO010000012">
    <property type="protein sequence ID" value="KAJ7352443.1"/>
    <property type="molecule type" value="Genomic_DNA"/>
</dbReference>
<dbReference type="GO" id="GO:0004190">
    <property type="term" value="F:aspartic-type endopeptidase activity"/>
    <property type="evidence" value="ECO:0007669"/>
    <property type="project" value="UniProtKB-KW"/>
</dbReference>
<dbReference type="Pfam" id="PF00026">
    <property type="entry name" value="Asp"/>
    <property type="match status" value="1"/>
</dbReference>
<evidence type="ECO:0000256" key="1">
    <source>
        <dbReference type="ARBA" id="ARBA00007447"/>
    </source>
</evidence>
<evidence type="ECO:0000256" key="3">
    <source>
        <dbReference type="PIRSR" id="PIRSR601461-1"/>
    </source>
</evidence>
<feature type="chain" id="PRO_5041911623" evidence="6">
    <location>
        <begin position="22"/>
        <end position="458"/>
    </location>
</feature>
<evidence type="ECO:0000256" key="2">
    <source>
        <dbReference type="ARBA" id="ARBA00022750"/>
    </source>
</evidence>
<evidence type="ECO:0000256" key="5">
    <source>
        <dbReference type="RuleBase" id="RU000454"/>
    </source>
</evidence>
<dbReference type="InterPro" id="IPR001969">
    <property type="entry name" value="Aspartic_peptidase_AS"/>
</dbReference>
<feature type="active site" evidence="3">
    <location>
        <position position="160"/>
    </location>
</feature>
<dbReference type="PRINTS" id="PR00792">
    <property type="entry name" value="PEPSIN"/>
</dbReference>
<proteinExistence type="inferred from homology"/>
<dbReference type="InterPro" id="IPR033121">
    <property type="entry name" value="PEPTIDASE_A1"/>
</dbReference>
<evidence type="ECO:0000256" key="4">
    <source>
        <dbReference type="PIRSR" id="PIRSR601461-2"/>
    </source>
</evidence>
<dbReference type="PANTHER" id="PTHR47966">
    <property type="entry name" value="BETA-SITE APP-CLEAVING ENZYME, ISOFORM A-RELATED"/>
    <property type="match status" value="1"/>
</dbReference>
<gene>
    <name evidence="8" type="ORF">DFH08DRAFT_858949</name>
</gene>
<feature type="signal peptide" evidence="6">
    <location>
        <begin position="1"/>
        <end position="21"/>
    </location>
</feature>
<keyword evidence="9" id="KW-1185">Reference proteome</keyword>
<sequence>MQLPAHFLALLAAVTLISVDARPVKRAARMITLPIRQVQRDMHVHVELRHQHQINRAERLMARAAGLPDPSPAQVRAKLERRASFIPALAERFNIPSADYLLPADESGDVINSLVQDDDSDTPPVLAKNSSQVFPIGADTDYVAVVEIGTPSRPFNILLDSGSGDFWVGSTNCKGEDGGGCGNHTFLSEVNSQSFVNTKKKFSDSYGSGQADGDIVTDTVILAGMVLSNHTFGAASSLSASFVGDKVSDGLMGLGGKGLSNQGVPTPVQALKNAGFIDSAITSYRLPRFLDQSNVGEVTFGGVDETKFDASTLVQMKNADGGNGFWLAPLGGVSINGGDVRINSTVAILDTGTTLLIAPTPDAAAIHAQIPGAKLQDSGSYTIPCNTAASVALKFGGKSFVINPKDLLFASGGRTSGDCTSGIGAFDDDKFLVGNTFLKSVYFSTNADDNTMTLAKAI</sequence>
<dbReference type="InterPro" id="IPR034164">
    <property type="entry name" value="Pepsin-like_dom"/>
</dbReference>
<feature type="disulfide bond" evidence="4">
    <location>
        <begin position="173"/>
        <end position="181"/>
    </location>
</feature>
<dbReference type="InterPro" id="IPR021109">
    <property type="entry name" value="Peptidase_aspartic_dom_sf"/>
</dbReference>
<evidence type="ECO:0000256" key="6">
    <source>
        <dbReference type="SAM" id="SignalP"/>
    </source>
</evidence>
<dbReference type="PROSITE" id="PS00141">
    <property type="entry name" value="ASP_PROTEASE"/>
    <property type="match status" value="1"/>
</dbReference>
<dbReference type="CDD" id="cd05471">
    <property type="entry name" value="pepsin_like"/>
    <property type="match status" value="1"/>
</dbReference>
<organism evidence="8 9">
    <name type="scientific">Mycena albidolilacea</name>
    <dbReference type="NCBI Taxonomy" id="1033008"/>
    <lineage>
        <taxon>Eukaryota</taxon>
        <taxon>Fungi</taxon>
        <taxon>Dikarya</taxon>
        <taxon>Basidiomycota</taxon>
        <taxon>Agaricomycotina</taxon>
        <taxon>Agaricomycetes</taxon>
        <taxon>Agaricomycetidae</taxon>
        <taxon>Agaricales</taxon>
        <taxon>Marasmiineae</taxon>
        <taxon>Mycenaceae</taxon>
        <taxon>Mycena</taxon>
    </lineage>
</organism>
<accession>A0AAD7A996</accession>
<reference evidence="8" key="1">
    <citation type="submission" date="2023-03" db="EMBL/GenBank/DDBJ databases">
        <title>Massive genome expansion in bonnet fungi (Mycena s.s.) driven by repeated elements and novel gene families across ecological guilds.</title>
        <authorList>
            <consortium name="Lawrence Berkeley National Laboratory"/>
            <person name="Harder C.B."/>
            <person name="Miyauchi S."/>
            <person name="Viragh M."/>
            <person name="Kuo A."/>
            <person name="Thoen E."/>
            <person name="Andreopoulos B."/>
            <person name="Lu D."/>
            <person name="Skrede I."/>
            <person name="Drula E."/>
            <person name="Henrissat B."/>
            <person name="Morin E."/>
            <person name="Kohler A."/>
            <person name="Barry K."/>
            <person name="LaButti K."/>
            <person name="Morin E."/>
            <person name="Salamov A."/>
            <person name="Lipzen A."/>
            <person name="Mereny Z."/>
            <person name="Hegedus B."/>
            <person name="Baldrian P."/>
            <person name="Stursova M."/>
            <person name="Weitz H."/>
            <person name="Taylor A."/>
            <person name="Grigoriev I.V."/>
            <person name="Nagy L.G."/>
            <person name="Martin F."/>
            <person name="Kauserud H."/>
        </authorList>
    </citation>
    <scope>NUCLEOTIDE SEQUENCE</scope>
    <source>
        <strain evidence="8">CBHHK002</strain>
    </source>
</reference>
<feature type="active site" evidence="3">
    <location>
        <position position="350"/>
    </location>
</feature>
<dbReference type="InterPro" id="IPR001461">
    <property type="entry name" value="Aspartic_peptidase_A1"/>
</dbReference>
<feature type="domain" description="Peptidase A1" evidence="7">
    <location>
        <begin position="142"/>
        <end position="455"/>
    </location>
</feature>
<protein>
    <submittedName>
        <fullName evidence="8">Acid protease</fullName>
    </submittedName>
</protein>
<comment type="caution">
    <text evidence="8">The sequence shown here is derived from an EMBL/GenBank/DDBJ whole genome shotgun (WGS) entry which is preliminary data.</text>
</comment>
<dbReference type="GO" id="GO:0006508">
    <property type="term" value="P:proteolysis"/>
    <property type="evidence" value="ECO:0007669"/>
    <property type="project" value="UniProtKB-KW"/>
</dbReference>
<dbReference type="PROSITE" id="PS51767">
    <property type="entry name" value="PEPTIDASE_A1"/>
    <property type="match status" value="1"/>
</dbReference>
<keyword evidence="2 5" id="KW-0064">Aspartyl protease</keyword>